<name>A0A075H1D7_9EURY</name>
<evidence type="ECO:0000313" key="3">
    <source>
        <dbReference type="EMBL" id="AIF09899.1"/>
    </source>
</evidence>
<proteinExistence type="predicted"/>
<dbReference type="InterPro" id="IPR019216">
    <property type="entry name" value="DUF2116_treble_clef"/>
</dbReference>
<evidence type="ECO:0000256" key="1">
    <source>
        <dbReference type="SAM" id="MobiDB-lite"/>
    </source>
</evidence>
<feature type="compositionally biased region" description="Basic and acidic residues" evidence="1">
    <location>
        <begin position="1"/>
        <end position="13"/>
    </location>
</feature>
<keyword evidence="2" id="KW-0812">Transmembrane</keyword>
<reference evidence="3" key="1">
    <citation type="journal article" date="2014" name="Genome Biol. Evol.">
        <title>Pangenome evidence for extensive interdomain horizontal transfer affecting lineage core and shell genes in uncultured planktonic thaumarchaeota and euryarchaeota.</title>
        <authorList>
            <person name="Deschamps P."/>
            <person name="Zivanovic Y."/>
            <person name="Moreira D."/>
            <person name="Rodriguez-Valera F."/>
            <person name="Lopez-Garcia P."/>
        </authorList>
    </citation>
    <scope>NUCLEOTIDE SEQUENCE</scope>
</reference>
<keyword evidence="2" id="KW-1133">Transmembrane helix</keyword>
<evidence type="ECO:0000256" key="2">
    <source>
        <dbReference type="SAM" id="Phobius"/>
    </source>
</evidence>
<feature type="region of interest" description="Disordered" evidence="1">
    <location>
        <begin position="1"/>
        <end position="32"/>
    </location>
</feature>
<evidence type="ECO:0008006" key="4">
    <source>
        <dbReference type="Google" id="ProtNLM"/>
    </source>
</evidence>
<accession>A0A075H1D7</accession>
<feature type="transmembrane region" description="Helical" evidence="2">
    <location>
        <begin position="79"/>
        <end position="99"/>
    </location>
</feature>
<protein>
    <recommendedName>
        <fullName evidence="4">DUF2116 family Zn-ribbon domain-containing protein</fullName>
    </recommendedName>
</protein>
<dbReference type="Pfam" id="PF09889">
    <property type="entry name" value="DUF2116"/>
    <property type="match status" value="1"/>
</dbReference>
<sequence length="100" mass="11533">MSRIEKQMKKSIERAVGAHKPEGKSQTLPLNPKAPKYVAPHRHCAICQTPIHQDSEPPVCADKECIKKREKQEKSRKNLNIMLYLFPAIAIMLFMLQFFT</sequence>
<organism evidence="3">
    <name type="scientific">uncultured marine group II/III euryarchaeote KM3_41_F08</name>
    <dbReference type="NCBI Taxonomy" id="1456446"/>
    <lineage>
        <taxon>Archaea</taxon>
        <taxon>Methanobacteriati</taxon>
        <taxon>Methanobacteriota</taxon>
        <taxon>environmental samples</taxon>
    </lineage>
</organism>
<keyword evidence="2" id="KW-0472">Membrane</keyword>
<dbReference type="AlphaFoldDB" id="A0A075H1D7"/>
<dbReference type="EMBL" id="KF900876">
    <property type="protein sequence ID" value="AIF09899.1"/>
    <property type="molecule type" value="Genomic_DNA"/>
</dbReference>